<dbReference type="RefSeq" id="XP_022313234.1">
    <property type="nucleotide sequence ID" value="XM_022457526.1"/>
</dbReference>
<name>A0A8B8CDJ2_CRAVI</name>
<proteinExistence type="predicted"/>
<evidence type="ECO:0000313" key="2">
    <source>
        <dbReference type="Proteomes" id="UP000694844"/>
    </source>
</evidence>
<dbReference type="AlphaFoldDB" id="A0A8B8CDJ2"/>
<evidence type="ECO:0000256" key="1">
    <source>
        <dbReference type="SAM" id="MobiDB-lite"/>
    </source>
</evidence>
<dbReference type="KEGG" id="cvn:111118193"/>
<sequence length="120" mass="13926">MMEAPVMATSRMQLIPTNYTEVRSKSERIERNKTPMSFRKTPESIKTAQTAPEVSIIYPNIISEEVDYDDLSLLPPPKRILPRRELPWVFRYKVKRNMNELAKIMASRPSPTPIPEQLPT</sequence>
<dbReference type="OrthoDB" id="6107647at2759"/>
<dbReference type="Proteomes" id="UP000694844">
    <property type="component" value="Chromosome 2"/>
</dbReference>
<organism evidence="2 3">
    <name type="scientific">Crassostrea virginica</name>
    <name type="common">Eastern oyster</name>
    <dbReference type="NCBI Taxonomy" id="6565"/>
    <lineage>
        <taxon>Eukaryota</taxon>
        <taxon>Metazoa</taxon>
        <taxon>Spiralia</taxon>
        <taxon>Lophotrochozoa</taxon>
        <taxon>Mollusca</taxon>
        <taxon>Bivalvia</taxon>
        <taxon>Autobranchia</taxon>
        <taxon>Pteriomorphia</taxon>
        <taxon>Ostreida</taxon>
        <taxon>Ostreoidea</taxon>
        <taxon>Ostreidae</taxon>
        <taxon>Crassostrea</taxon>
    </lineage>
</organism>
<gene>
    <name evidence="3" type="primary">LOC111118193</name>
</gene>
<feature type="region of interest" description="Disordered" evidence="1">
    <location>
        <begin position="22"/>
        <end position="45"/>
    </location>
</feature>
<evidence type="ECO:0000313" key="3">
    <source>
        <dbReference type="RefSeq" id="XP_022313234.1"/>
    </source>
</evidence>
<keyword evidence="2" id="KW-1185">Reference proteome</keyword>
<reference evidence="3" key="1">
    <citation type="submission" date="2025-08" db="UniProtKB">
        <authorList>
            <consortium name="RefSeq"/>
        </authorList>
    </citation>
    <scope>IDENTIFICATION</scope>
    <source>
        <tissue evidence="3">Whole sample</tissue>
    </source>
</reference>
<feature type="compositionally biased region" description="Basic and acidic residues" evidence="1">
    <location>
        <begin position="22"/>
        <end position="33"/>
    </location>
</feature>
<accession>A0A8B8CDJ2</accession>
<protein>
    <submittedName>
        <fullName evidence="3">Uncharacterized protein LOC111118193</fullName>
    </submittedName>
</protein>
<dbReference type="GeneID" id="111118193"/>